<dbReference type="PANTHER" id="PTHR11845">
    <property type="entry name" value="5'-DEOXYNUCLEOTIDASE HDDC2"/>
    <property type="match status" value="1"/>
</dbReference>
<feature type="domain" description="HD" evidence="3">
    <location>
        <begin position="26"/>
        <end position="184"/>
    </location>
</feature>
<evidence type="ECO:0000259" key="3">
    <source>
        <dbReference type="Pfam" id="PF13023"/>
    </source>
</evidence>
<reference evidence="5" key="1">
    <citation type="journal article" date="2023" name="Int. J. Syst. Evol. Microbiol.">
        <title>Claveliimonas bilis gen. nov., sp. nov., deoxycholic acid-producing bacteria isolated from human faeces, and reclassification of Sellimonas monacensis Zenner et al. 2021 as Claveliimonas monacensis comb. nov.</title>
        <authorList>
            <person name="Hisatomi A."/>
            <person name="Kastawa N.W.E.P.G."/>
            <person name="Song I."/>
            <person name="Ohkuma M."/>
            <person name="Fukiya S."/>
            <person name="Sakamoto M."/>
        </authorList>
    </citation>
    <scope>NUCLEOTIDE SEQUENCE [LARGE SCALE GENOMIC DNA]</scope>
    <source>
        <strain evidence="5">12BBH14</strain>
    </source>
</reference>
<dbReference type="EMBL" id="AP027742">
    <property type="protein sequence ID" value="BDZ77517.1"/>
    <property type="molecule type" value="Genomic_DNA"/>
</dbReference>
<organism evidence="4 5">
    <name type="scientific">Claveliimonas bilis</name>
    <dbReference type="NCBI Taxonomy" id="3028070"/>
    <lineage>
        <taxon>Bacteria</taxon>
        <taxon>Bacillati</taxon>
        <taxon>Bacillota</taxon>
        <taxon>Clostridia</taxon>
        <taxon>Lachnospirales</taxon>
        <taxon>Lachnospiraceae</taxon>
        <taxon>Claveliimonas</taxon>
    </lineage>
</organism>
<evidence type="ECO:0000313" key="5">
    <source>
        <dbReference type="Proteomes" id="UP001305815"/>
    </source>
</evidence>
<accession>A0ABM8I6D5</accession>
<dbReference type="PANTHER" id="PTHR11845:SF13">
    <property type="entry name" value="5'-DEOXYNUCLEOTIDASE HDDC2"/>
    <property type="match status" value="1"/>
</dbReference>
<dbReference type="Proteomes" id="UP001305815">
    <property type="component" value="Chromosome"/>
</dbReference>
<dbReference type="InterPro" id="IPR039356">
    <property type="entry name" value="YfbR/HDDC2"/>
</dbReference>
<evidence type="ECO:0000256" key="1">
    <source>
        <dbReference type="ARBA" id="ARBA00022723"/>
    </source>
</evidence>
<proteinExistence type="predicted"/>
<dbReference type="InterPro" id="IPR006674">
    <property type="entry name" value="HD_domain"/>
</dbReference>
<dbReference type="GO" id="GO:0016787">
    <property type="term" value="F:hydrolase activity"/>
    <property type="evidence" value="ECO:0007669"/>
    <property type="project" value="UniProtKB-KW"/>
</dbReference>
<keyword evidence="2 4" id="KW-0378">Hydrolase</keyword>
<keyword evidence="5" id="KW-1185">Reference proteome</keyword>
<evidence type="ECO:0000256" key="2">
    <source>
        <dbReference type="ARBA" id="ARBA00022801"/>
    </source>
</evidence>
<dbReference type="Pfam" id="PF13023">
    <property type="entry name" value="HD_3"/>
    <property type="match status" value="1"/>
</dbReference>
<dbReference type="RefSeq" id="WP_230106184.1">
    <property type="nucleotide sequence ID" value="NZ_AP024845.1"/>
</dbReference>
<sequence>MGQDKETRGEGEPDRIRKQFDFIREIDKEKFIGRQTYLTDGNRKENDAEHAWHMAIMTFLLAEYSNEEIDVLKTMAMLLIHDIVEIDAGDTYAYDEEAKKTQKERETRAADRIFGLLPGDQEKKLKDLWQEFEEGRTKEAKFARTMDNLQPIMLNAATDGKAWEEHQVHLSQILKRNEKTADGSRFLWKYAYENFIEPNVKMKKIQSEKSKQ</sequence>
<protein>
    <submittedName>
        <fullName evidence="4">Hydrolase</fullName>
    </submittedName>
</protein>
<gene>
    <name evidence="4" type="ORF">Lac1_17000</name>
</gene>
<evidence type="ECO:0000313" key="4">
    <source>
        <dbReference type="EMBL" id="BDZ77517.1"/>
    </source>
</evidence>
<keyword evidence="1" id="KW-0479">Metal-binding</keyword>
<name>A0ABM8I6D5_9FIRM</name>